<dbReference type="AlphaFoldDB" id="A0A0F9LUJ7"/>
<name>A0A0F9LUJ7_9ZZZZ</name>
<protein>
    <submittedName>
        <fullName evidence="1">Uncharacterized protein</fullName>
    </submittedName>
</protein>
<comment type="caution">
    <text evidence="1">The sequence shown here is derived from an EMBL/GenBank/DDBJ whole genome shotgun (WGS) entry which is preliminary data.</text>
</comment>
<reference evidence="1" key="1">
    <citation type="journal article" date="2015" name="Nature">
        <title>Complex archaea that bridge the gap between prokaryotes and eukaryotes.</title>
        <authorList>
            <person name="Spang A."/>
            <person name="Saw J.H."/>
            <person name="Jorgensen S.L."/>
            <person name="Zaremba-Niedzwiedzka K."/>
            <person name="Martijn J."/>
            <person name="Lind A.E."/>
            <person name="van Eijk R."/>
            <person name="Schleper C."/>
            <person name="Guy L."/>
            <person name="Ettema T.J."/>
        </authorList>
    </citation>
    <scope>NUCLEOTIDE SEQUENCE</scope>
</reference>
<gene>
    <name evidence="1" type="ORF">LCGC14_1171490</name>
</gene>
<sequence>ASWRMVKENKPELEVYFKELWNKILNFKELEFFKKSLNDMMKIFLEEDIVQITDKMQILFNNL</sequence>
<accession>A0A0F9LUJ7</accession>
<proteinExistence type="predicted"/>
<dbReference type="EMBL" id="LAZR01005791">
    <property type="protein sequence ID" value="KKM97093.1"/>
    <property type="molecule type" value="Genomic_DNA"/>
</dbReference>
<evidence type="ECO:0000313" key="1">
    <source>
        <dbReference type="EMBL" id="KKM97093.1"/>
    </source>
</evidence>
<organism evidence="1">
    <name type="scientific">marine sediment metagenome</name>
    <dbReference type="NCBI Taxonomy" id="412755"/>
    <lineage>
        <taxon>unclassified sequences</taxon>
        <taxon>metagenomes</taxon>
        <taxon>ecological metagenomes</taxon>
    </lineage>
</organism>
<feature type="non-terminal residue" evidence="1">
    <location>
        <position position="1"/>
    </location>
</feature>